<comment type="subcellular location">
    <subcellularLocation>
        <location evidence="1">Cytoplasm</location>
    </subcellularLocation>
</comment>
<sequence length="224" mass="25468">MVSFHTPSLPSRRKIIQGLEDSMKKRKREEGDDSKAEEVFEKPQNPKSMKYIFNTEINLETPLPLEWQRCLDIKSGLIYYYNTRTLKRTSRDPRASPEPPSPGHMSLDLELNLPCGSVEKNPIPNKNFNRNFGSNSHSNISGDQFLTSSRNNQNSGGFPSWLTFDQGDHQEMVTAVCKNCHMLVIMCKSSPSCPNCKFVHPPDHSPPNLFKKRLSLLHEGLPNV</sequence>
<proteinExistence type="predicted"/>
<evidence type="ECO:0000313" key="5">
    <source>
        <dbReference type="EMBL" id="CAK9164906.1"/>
    </source>
</evidence>
<dbReference type="GO" id="GO:0005737">
    <property type="term" value="C:cytoplasm"/>
    <property type="evidence" value="ECO:0007669"/>
    <property type="project" value="UniProtKB-SubCell"/>
</dbReference>
<gene>
    <name evidence="5" type="ORF">ILEXP_LOCUS34049</name>
</gene>
<protein>
    <recommendedName>
        <fullName evidence="4">WW domain-containing protein</fullName>
    </recommendedName>
</protein>
<dbReference type="InterPro" id="IPR036020">
    <property type="entry name" value="WW_dom_sf"/>
</dbReference>
<dbReference type="Proteomes" id="UP001642360">
    <property type="component" value="Unassembled WGS sequence"/>
</dbReference>
<dbReference type="SUPFAM" id="SSF51045">
    <property type="entry name" value="WW domain"/>
    <property type="match status" value="1"/>
</dbReference>
<evidence type="ECO:0000259" key="4">
    <source>
        <dbReference type="PROSITE" id="PS50020"/>
    </source>
</evidence>
<keyword evidence="6" id="KW-1185">Reference proteome</keyword>
<evidence type="ECO:0000256" key="1">
    <source>
        <dbReference type="ARBA" id="ARBA00004496"/>
    </source>
</evidence>
<comment type="caution">
    <text evidence="5">The sequence shown here is derived from an EMBL/GenBank/DDBJ whole genome shotgun (WGS) entry which is preliminary data.</text>
</comment>
<dbReference type="PROSITE" id="PS50020">
    <property type="entry name" value="WW_DOMAIN_2"/>
    <property type="match status" value="1"/>
</dbReference>
<reference evidence="5 6" key="1">
    <citation type="submission" date="2024-02" db="EMBL/GenBank/DDBJ databases">
        <authorList>
            <person name="Vignale AGUSTIN F."/>
            <person name="Sosa J E."/>
            <person name="Modenutti C."/>
        </authorList>
    </citation>
    <scope>NUCLEOTIDE SEQUENCE [LARGE SCALE GENOMIC DNA]</scope>
</reference>
<organism evidence="5 6">
    <name type="scientific">Ilex paraguariensis</name>
    <name type="common">yerba mate</name>
    <dbReference type="NCBI Taxonomy" id="185542"/>
    <lineage>
        <taxon>Eukaryota</taxon>
        <taxon>Viridiplantae</taxon>
        <taxon>Streptophyta</taxon>
        <taxon>Embryophyta</taxon>
        <taxon>Tracheophyta</taxon>
        <taxon>Spermatophyta</taxon>
        <taxon>Magnoliopsida</taxon>
        <taxon>eudicotyledons</taxon>
        <taxon>Gunneridae</taxon>
        <taxon>Pentapetalae</taxon>
        <taxon>asterids</taxon>
        <taxon>campanulids</taxon>
        <taxon>Aquifoliales</taxon>
        <taxon>Aquifoliaceae</taxon>
        <taxon>Ilex</taxon>
    </lineage>
</organism>
<dbReference type="Gene3D" id="2.20.70.10">
    <property type="match status" value="1"/>
</dbReference>
<evidence type="ECO:0000313" key="6">
    <source>
        <dbReference type="Proteomes" id="UP001642360"/>
    </source>
</evidence>
<feature type="domain" description="WW" evidence="4">
    <location>
        <begin position="61"/>
        <end position="95"/>
    </location>
</feature>
<dbReference type="PANTHER" id="PTHR14791">
    <property type="entry name" value="BOMB/KIRA PROTEINS"/>
    <property type="match status" value="1"/>
</dbReference>
<accession>A0ABC8T9Y2</accession>
<dbReference type="InterPro" id="IPR051105">
    <property type="entry name" value="WWC/KIBRA_Hippo_Reg"/>
</dbReference>
<dbReference type="PANTHER" id="PTHR14791:SF42">
    <property type="entry name" value="F16L1.2 PROTEIN"/>
    <property type="match status" value="1"/>
</dbReference>
<evidence type="ECO:0000256" key="2">
    <source>
        <dbReference type="ARBA" id="ARBA00022490"/>
    </source>
</evidence>
<feature type="compositionally biased region" description="Basic and acidic residues" evidence="3">
    <location>
        <begin position="28"/>
        <end position="39"/>
    </location>
</feature>
<name>A0ABC8T9Y2_9AQUA</name>
<dbReference type="InterPro" id="IPR001202">
    <property type="entry name" value="WW_dom"/>
</dbReference>
<evidence type="ECO:0000256" key="3">
    <source>
        <dbReference type="SAM" id="MobiDB-lite"/>
    </source>
</evidence>
<dbReference type="EMBL" id="CAUOFW020004282">
    <property type="protein sequence ID" value="CAK9164906.1"/>
    <property type="molecule type" value="Genomic_DNA"/>
</dbReference>
<keyword evidence="2" id="KW-0963">Cytoplasm</keyword>
<dbReference type="AlphaFoldDB" id="A0ABC8T9Y2"/>
<feature type="region of interest" description="Disordered" evidence="3">
    <location>
        <begin position="1"/>
        <end position="39"/>
    </location>
</feature>